<dbReference type="EMBL" id="JANCPR020000004">
    <property type="protein sequence ID" value="MDJ1131313.1"/>
    <property type="molecule type" value="Genomic_DNA"/>
</dbReference>
<evidence type="ECO:0000256" key="1">
    <source>
        <dbReference type="SAM" id="MobiDB-lite"/>
    </source>
</evidence>
<name>A0ABT6ZQI2_9ACTN</name>
<dbReference type="Gene3D" id="3.40.50.720">
    <property type="entry name" value="NAD(P)-binding Rossmann-like Domain"/>
    <property type="match status" value="1"/>
</dbReference>
<proteinExistence type="predicted"/>
<dbReference type="Pfam" id="PF02254">
    <property type="entry name" value="TrkA_N"/>
    <property type="match status" value="1"/>
</dbReference>
<feature type="region of interest" description="Disordered" evidence="1">
    <location>
        <begin position="1"/>
        <end position="33"/>
    </location>
</feature>
<sequence>MSNYLHSLNRRRLRKRSGDQAGQADQRGSRSPHDQRIAVIGLGRFGGSLATELMRRDWDVLGLDESARLVQRYADALTHAAVADCTDPEALRQLGVHELSSAVVGIGTDMEASILVTSNLLEAGVPNIWAKAVSRQHGKILERLGAHHVVLPEHEMGERVAHLVTGRMLDFIEFDDDYALVKTVVPESATGVPLGESRVRTRHGVTVVGIKRPGHAFTYATAETVVEKGDVVVVTGRTRAVEAFANLA</sequence>
<dbReference type="InterPro" id="IPR006037">
    <property type="entry name" value="RCK_C"/>
</dbReference>
<dbReference type="Pfam" id="PF02080">
    <property type="entry name" value="TrkA_C"/>
    <property type="match status" value="1"/>
</dbReference>
<dbReference type="InterPro" id="IPR003148">
    <property type="entry name" value="RCK_N"/>
</dbReference>
<dbReference type="InterPro" id="IPR036721">
    <property type="entry name" value="RCK_C_sf"/>
</dbReference>
<evidence type="ECO:0000259" key="2">
    <source>
        <dbReference type="PROSITE" id="PS51201"/>
    </source>
</evidence>
<dbReference type="InterPro" id="IPR050721">
    <property type="entry name" value="Trk_Ktr_HKT_K-transport"/>
</dbReference>
<dbReference type="Gene3D" id="3.30.70.1450">
    <property type="entry name" value="Regulator of K+ conductance, C-terminal domain"/>
    <property type="match status" value="1"/>
</dbReference>
<dbReference type="PROSITE" id="PS51202">
    <property type="entry name" value="RCK_C"/>
    <property type="match status" value="1"/>
</dbReference>
<dbReference type="SUPFAM" id="SSF51735">
    <property type="entry name" value="NAD(P)-binding Rossmann-fold domains"/>
    <property type="match status" value="1"/>
</dbReference>
<evidence type="ECO:0000313" key="4">
    <source>
        <dbReference type="EMBL" id="MDJ1131313.1"/>
    </source>
</evidence>
<dbReference type="PANTHER" id="PTHR43833:SF7">
    <property type="entry name" value="KTR SYSTEM POTASSIUM UPTAKE PROTEIN C"/>
    <property type="match status" value="1"/>
</dbReference>
<gene>
    <name evidence="4" type="ORF">NMN56_004955</name>
</gene>
<protein>
    <submittedName>
        <fullName evidence="4">TrkA family potassium uptake protein</fullName>
    </submittedName>
</protein>
<comment type="caution">
    <text evidence="4">The sequence shown here is derived from an EMBL/GenBank/DDBJ whole genome shotgun (WGS) entry which is preliminary data.</text>
</comment>
<evidence type="ECO:0000259" key="3">
    <source>
        <dbReference type="PROSITE" id="PS51202"/>
    </source>
</evidence>
<accession>A0ABT6ZQI2</accession>
<dbReference type="PROSITE" id="PS51201">
    <property type="entry name" value="RCK_N"/>
    <property type="match status" value="1"/>
</dbReference>
<dbReference type="PANTHER" id="PTHR43833">
    <property type="entry name" value="POTASSIUM CHANNEL PROTEIN 2-RELATED-RELATED"/>
    <property type="match status" value="1"/>
</dbReference>
<dbReference type="SUPFAM" id="SSF116726">
    <property type="entry name" value="TrkA C-terminal domain-like"/>
    <property type="match status" value="1"/>
</dbReference>
<dbReference type="RefSeq" id="WP_274039141.1">
    <property type="nucleotide sequence ID" value="NZ_JANCPR020000004.1"/>
</dbReference>
<reference evidence="4 5" key="1">
    <citation type="submission" date="2023-05" db="EMBL/GenBank/DDBJ databases">
        <title>Streptantibioticus silvisoli sp. nov., acidotolerant actinomycetes 1 from pine litter.</title>
        <authorList>
            <person name="Swiecimska M."/>
            <person name="Golinska P."/>
            <person name="Sangal V."/>
            <person name="Wachnowicz B."/>
            <person name="Goodfellow M."/>
        </authorList>
    </citation>
    <scope>NUCLEOTIDE SEQUENCE [LARGE SCALE GENOMIC DNA]</scope>
    <source>
        <strain evidence="4 5">DSM 42109</strain>
    </source>
</reference>
<dbReference type="Proteomes" id="UP001214441">
    <property type="component" value="Unassembled WGS sequence"/>
</dbReference>
<evidence type="ECO:0000313" key="5">
    <source>
        <dbReference type="Proteomes" id="UP001214441"/>
    </source>
</evidence>
<feature type="domain" description="RCK C-terminal" evidence="3">
    <location>
        <begin position="166"/>
        <end position="248"/>
    </location>
</feature>
<keyword evidence="5" id="KW-1185">Reference proteome</keyword>
<organism evidence="4 5">
    <name type="scientific">Streptomyces iconiensis</name>
    <dbReference type="NCBI Taxonomy" id="1384038"/>
    <lineage>
        <taxon>Bacteria</taxon>
        <taxon>Bacillati</taxon>
        <taxon>Actinomycetota</taxon>
        <taxon>Actinomycetes</taxon>
        <taxon>Kitasatosporales</taxon>
        <taxon>Streptomycetaceae</taxon>
        <taxon>Streptomyces</taxon>
    </lineage>
</organism>
<dbReference type="InterPro" id="IPR036291">
    <property type="entry name" value="NAD(P)-bd_dom_sf"/>
</dbReference>
<feature type="domain" description="RCK N-terminal" evidence="2">
    <location>
        <begin position="34"/>
        <end position="151"/>
    </location>
</feature>